<dbReference type="GO" id="GO:0042273">
    <property type="term" value="P:ribosomal large subunit biogenesis"/>
    <property type="evidence" value="ECO:0007669"/>
    <property type="project" value="TreeGrafter"/>
</dbReference>
<organism evidence="3 4">
    <name type="scientific">Metarhizium album (strain ARSEF 1941)</name>
    <dbReference type="NCBI Taxonomy" id="1081103"/>
    <lineage>
        <taxon>Eukaryota</taxon>
        <taxon>Fungi</taxon>
        <taxon>Dikarya</taxon>
        <taxon>Ascomycota</taxon>
        <taxon>Pezizomycotina</taxon>
        <taxon>Sordariomycetes</taxon>
        <taxon>Hypocreomycetidae</taxon>
        <taxon>Hypocreales</taxon>
        <taxon>Clavicipitaceae</taxon>
        <taxon>Metarhizium</taxon>
    </lineage>
</organism>
<dbReference type="Pfam" id="PF12756">
    <property type="entry name" value="zf-C2H2_2"/>
    <property type="match status" value="1"/>
</dbReference>
<dbReference type="InterPro" id="IPR041661">
    <property type="entry name" value="ZN622/Rei1/Reh1_Znf-C2H2"/>
</dbReference>
<dbReference type="OrthoDB" id="19329at2759"/>
<sequence>MSPPPTPPHPAGSDKEPAAPSCGPTGDVRKCSASQHRQSIGDREDEPSAPEFDPGQCLFCAHGSAGLDDNMAHMAAAHGFSVPFREFLAVDLETVVSFLRFIICGYRECIACGARRSSVEGARQHMVARGHCRFNVSPDTEELYEMPPSTNAVAEQTRRDASVPVRLPSGKLISHRKKLDTHERRAARRPIRNRERDPVTSRLEPASDSSLAVLQRRGGGGSREIACSCEALLAAQLSRLRMTGARAQLKAEDRKRGRLERANNTVLFKHYRLDAGDGRIGRQF</sequence>
<dbReference type="PANTHER" id="PTHR13182:SF8">
    <property type="entry name" value="CYTOPLASMIC 60S SUBUNIT BIOGENESIS FACTOR ZNF622"/>
    <property type="match status" value="1"/>
</dbReference>
<dbReference type="HOGENOM" id="CLU_018787_2_1_1"/>
<evidence type="ECO:0000313" key="3">
    <source>
        <dbReference type="EMBL" id="KHN98804.1"/>
    </source>
</evidence>
<dbReference type="GO" id="GO:0030687">
    <property type="term" value="C:preribosome, large subunit precursor"/>
    <property type="evidence" value="ECO:0007669"/>
    <property type="project" value="TreeGrafter"/>
</dbReference>
<dbReference type="InterPro" id="IPR040025">
    <property type="entry name" value="Znf622/Rei1/Reh1"/>
</dbReference>
<feature type="domain" description="ZN622/Rei1/Reh1 zinc finger C2H2-type" evidence="2">
    <location>
        <begin position="56"/>
        <end position="140"/>
    </location>
</feature>
<comment type="caution">
    <text evidence="3">The sequence shown here is derived from an EMBL/GenBank/DDBJ whole genome shotgun (WGS) entry which is preliminary data.</text>
</comment>
<accession>A0A0B2WZ19</accession>
<dbReference type="STRING" id="1081103.A0A0B2WZ19"/>
<feature type="compositionally biased region" description="Basic residues" evidence="1">
    <location>
        <begin position="176"/>
        <end position="191"/>
    </location>
</feature>
<feature type="region of interest" description="Disordered" evidence="1">
    <location>
        <begin position="1"/>
        <end position="50"/>
    </location>
</feature>
<dbReference type="PANTHER" id="PTHR13182">
    <property type="entry name" value="ZINC FINGER PROTEIN 622"/>
    <property type="match status" value="1"/>
</dbReference>
<gene>
    <name evidence="3" type="ORF">MAM_03266</name>
</gene>
<keyword evidence="4" id="KW-1185">Reference proteome</keyword>
<dbReference type="AlphaFoldDB" id="A0A0B2WZ19"/>
<dbReference type="EMBL" id="AZHE01000006">
    <property type="protein sequence ID" value="KHN98804.1"/>
    <property type="molecule type" value="Genomic_DNA"/>
</dbReference>
<evidence type="ECO:0000256" key="1">
    <source>
        <dbReference type="SAM" id="MobiDB-lite"/>
    </source>
</evidence>
<proteinExistence type="predicted"/>
<feature type="region of interest" description="Disordered" evidence="1">
    <location>
        <begin position="176"/>
        <end position="212"/>
    </location>
</feature>
<feature type="compositionally biased region" description="Pro residues" evidence="1">
    <location>
        <begin position="1"/>
        <end position="10"/>
    </location>
</feature>
<evidence type="ECO:0000259" key="2">
    <source>
        <dbReference type="Pfam" id="PF12756"/>
    </source>
</evidence>
<dbReference type="GeneID" id="63737721"/>
<name>A0A0B2WZ19_METAS</name>
<dbReference type="RefSeq" id="XP_040679870.1">
    <property type="nucleotide sequence ID" value="XM_040822065.1"/>
</dbReference>
<dbReference type="Proteomes" id="UP000030816">
    <property type="component" value="Unassembled WGS sequence"/>
</dbReference>
<evidence type="ECO:0000313" key="4">
    <source>
        <dbReference type="Proteomes" id="UP000030816"/>
    </source>
</evidence>
<protein>
    <recommendedName>
        <fullName evidence="2">ZN622/Rei1/Reh1 zinc finger C2H2-type domain-containing protein</fullName>
    </recommendedName>
</protein>
<reference evidence="3 4" key="1">
    <citation type="journal article" date="2014" name="Proc. Natl. Acad. Sci. U.S.A.">
        <title>Trajectory and genomic determinants of fungal-pathogen speciation and host adaptation.</title>
        <authorList>
            <person name="Hu X."/>
            <person name="Xiao G."/>
            <person name="Zheng P."/>
            <person name="Shang Y."/>
            <person name="Su Y."/>
            <person name="Zhang X."/>
            <person name="Liu X."/>
            <person name="Zhan S."/>
            <person name="St Leger R.J."/>
            <person name="Wang C."/>
        </authorList>
    </citation>
    <scope>NUCLEOTIDE SEQUENCE [LARGE SCALE GENOMIC DNA]</scope>
    <source>
        <strain evidence="3 4">ARSEF 1941</strain>
    </source>
</reference>